<evidence type="ECO:0000313" key="2">
    <source>
        <dbReference type="Proteomes" id="UP000016511"/>
    </source>
</evidence>
<dbReference type="RefSeq" id="WP_021624994.1">
    <property type="nucleotide sequence ID" value="NZ_KE952929.1"/>
</dbReference>
<dbReference type="HOGENOM" id="CLU_2894086_0_0_9"/>
<dbReference type="EMBL" id="AWSJ01000079">
    <property type="protein sequence ID" value="ERI10689.1"/>
    <property type="molecule type" value="Genomic_DNA"/>
</dbReference>
<dbReference type="AlphaFoldDB" id="U1WQ04"/>
<sequence>MFDTVRLKATGIMNFPIDRFENVERKVYLCDSSETLLSVYFIKGINKLPFIKYQENDNSLEI</sequence>
<keyword evidence="2" id="KW-1185">Reference proteome</keyword>
<evidence type="ECO:0000313" key="1">
    <source>
        <dbReference type="EMBL" id="ERI10689.1"/>
    </source>
</evidence>
<dbReference type="PATRIC" id="fig|649747.3.peg.1111"/>
<organism evidence="1 2">
    <name type="scientific">Aneurinibacillus aneurinilyticus ATCC 12856</name>
    <dbReference type="NCBI Taxonomy" id="649747"/>
    <lineage>
        <taxon>Bacteria</taxon>
        <taxon>Bacillati</taxon>
        <taxon>Bacillota</taxon>
        <taxon>Bacilli</taxon>
        <taxon>Bacillales</taxon>
        <taxon>Paenibacillaceae</taxon>
        <taxon>Aneurinibacillus group</taxon>
        <taxon>Aneurinibacillus</taxon>
    </lineage>
</organism>
<dbReference type="STRING" id="649747.HMPREF0083_01223"/>
<accession>U1WQ04</accession>
<dbReference type="GeneID" id="92841876"/>
<reference evidence="1 2" key="1">
    <citation type="submission" date="2013-08" db="EMBL/GenBank/DDBJ databases">
        <authorList>
            <person name="Weinstock G."/>
            <person name="Sodergren E."/>
            <person name="Wylie T."/>
            <person name="Fulton L."/>
            <person name="Fulton R."/>
            <person name="Fronick C."/>
            <person name="O'Laughlin M."/>
            <person name="Godfrey J."/>
            <person name="Miner T."/>
            <person name="Herter B."/>
            <person name="Appelbaum E."/>
            <person name="Cordes M."/>
            <person name="Lek S."/>
            <person name="Wollam A."/>
            <person name="Pepin K.H."/>
            <person name="Palsikar V.B."/>
            <person name="Mitreva M."/>
            <person name="Wilson R.K."/>
        </authorList>
    </citation>
    <scope>NUCLEOTIDE SEQUENCE [LARGE SCALE GENOMIC DNA]</scope>
    <source>
        <strain evidence="1 2">ATCC 12856</strain>
    </source>
</reference>
<name>U1WQ04_ANEAE</name>
<proteinExistence type="predicted"/>
<dbReference type="Proteomes" id="UP000016511">
    <property type="component" value="Unassembled WGS sequence"/>
</dbReference>
<comment type="caution">
    <text evidence="1">The sequence shown here is derived from an EMBL/GenBank/DDBJ whole genome shotgun (WGS) entry which is preliminary data.</text>
</comment>
<protein>
    <submittedName>
        <fullName evidence="1">Uncharacterized protein</fullName>
    </submittedName>
</protein>
<gene>
    <name evidence="1" type="ORF">HMPREF0083_01223</name>
</gene>